<dbReference type="AlphaFoldDB" id="A0A0C4F1S3"/>
<dbReference type="Pfam" id="PF01285">
    <property type="entry name" value="TEA"/>
    <property type="match status" value="1"/>
</dbReference>
<feature type="domain" description="TEA" evidence="7">
    <location>
        <begin position="323"/>
        <end position="401"/>
    </location>
</feature>
<dbReference type="InterPro" id="IPR000818">
    <property type="entry name" value="TEA/ATTS_dom"/>
</dbReference>
<evidence type="ECO:0000313" key="8">
    <source>
        <dbReference type="EMBL" id="OAV88507.1"/>
    </source>
</evidence>
<dbReference type="Gene3D" id="6.10.20.40">
    <property type="entry name" value="TEA/ATTS domain"/>
    <property type="match status" value="1"/>
</dbReference>
<dbReference type="EnsemblFungi" id="PTTG_07044-t43_1">
    <property type="protein sequence ID" value="PTTG_07044-t43_1-p1"/>
    <property type="gene ID" value="PTTG_07044"/>
</dbReference>
<dbReference type="GO" id="GO:0005634">
    <property type="term" value="C:nucleus"/>
    <property type="evidence" value="ECO:0007669"/>
    <property type="project" value="UniProtKB-SubCell"/>
</dbReference>
<comment type="subcellular location">
    <subcellularLocation>
        <location evidence="1">Nucleus</location>
    </subcellularLocation>
</comment>
<proteinExistence type="inferred from homology"/>
<dbReference type="EMBL" id="ADAS02000172">
    <property type="protein sequence ID" value="OAV88507.1"/>
    <property type="molecule type" value="Genomic_DNA"/>
</dbReference>
<evidence type="ECO:0000313" key="9">
    <source>
        <dbReference type="EnsemblFungi" id="PTTG_07044-t43_1-p1"/>
    </source>
</evidence>
<dbReference type="InterPro" id="IPR050937">
    <property type="entry name" value="TEC1_TEAD_TF"/>
</dbReference>
<evidence type="ECO:0000259" key="7">
    <source>
        <dbReference type="PROSITE" id="PS51088"/>
    </source>
</evidence>
<dbReference type="GO" id="GO:0000981">
    <property type="term" value="F:DNA-binding transcription factor activity, RNA polymerase II-specific"/>
    <property type="evidence" value="ECO:0007669"/>
    <property type="project" value="TreeGrafter"/>
</dbReference>
<name>A0A0C4F1S3_PUCT1</name>
<accession>A0A0C4F1S3</accession>
<dbReference type="PROSITE" id="PS51088">
    <property type="entry name" value="TEA_2"/>
    <property type="match status" value="1"/>
</dbReference>
<comment type="similarity">
    <text evidence="2">Belongs to the TEC1 family.</text>
</comment>
<gene>
    <name evidence="8" type="ORF">PTTG_07044</name>
</gene>
<dbReference type="Proteomes" id="UP000005240">
    <property type="component" value="Unassembled WGS sequence"/>
</dbReference>
<evidence type="ECO:0000256" key="4">
    <source>
        <dbReference type="ARBA" id="ARBA00023163"/>
    </source>
</evidence>
<feature type="DNA-binding region" description="TEA" evidence="6">
    <location>
        <begin position="323"/>
        <end position="401"/>
    </location>
</feature>
<evidence type="ECO:0000313" key="10">
    <source>
        <dbReference type="Proteomes" id="UP000005240"/>
    </source>
</evidence>
<dbReference type="GO" id="GO:0005667">
    <property type="term" value="C:transcription regulator complex"/>
    <property type="evidence" value="ECO:0007669"/>
    <property type="project" value="TreeGrafter"/>
</dbReference>
<keyword evidence="4" id="KW-0804">Transcription</keyword>
<reference evidence="8" key="2">
    <citation type="submission" date="2016-05" db="EMBL/GenBank/DDBJ databases">
        <title>Comparative analysis highlights variable genome content of wheat rusts and divergence of the mating loci.</title>
        <authorList>
            <person name="Cuomo C.A."/>
            <person name="Bakkeren G."/>
            <person name="Szabo L."/>
            <person name="Khalil H."/>
            <person name="Joly D."/>
            <person name="Goldberg J."/>
            <person name="Young S."/>
            <person name="Zeng Q."/>
            <person name="Fellers J."/>
        </authorList>
    </citation>
    <scope>NUCLEOTIDE SEQUENCE [LARGE SCALE GENOMIC DNA]</scope>
    <source>
        <strain evidence="8">1-1 BBBD Race 1</strain>
    </source>
</reference>
<keyword evidence="10" id="KW-1185">Reference proteome</keyword>
<reference evidence="8" key="1">
    <citation type="submission" date="2009-11" db="EMBL/GenBank/DDBJ databases">
        <authorList>
            <consortium name="The Broad Institute Genome Sequencing Platform"/>
            <person name="Ward D."/>
            <person name="Feldgarden M."/>
            <person name="Earl A."/>
            <person name="Young S.K."/>
            <person name="Zeng Q."/>
            <person name="Koehrsen M."/>
            <person name="Alvarado L."/>
            <person name="Berlin A."/>
            <person name="Bochicchio J."/>
            <person name="Borenstein D."/>
            <person name="Chapman S.B."/>
            <person name="Chen Z."/>
            <person name="Engels R."/>
            <person name="Freedman E."/>
            <person name="Gellesch M."/>
            <person name="Goldberg J."/>
            <person name="Griggs A."/>
            <person name="Gujja S."/>
            <person name="Heilman E."/>
            <person name="Heiman D."/>
            <person name="Hepburn T."/>
            <person name="Howarth C."/>
            <person name="Jen D."/>
            <person name="Larson L."/>
            <person name="Lewis B."/>
            <person name="Mehta T."/>
            <person name="Park D."/>
            <person name="Pearson M."/>
            <person name="Roberts A."/>
            <person name="Saif S."/>
            <person name="Shea T."/>
            <person name="Shenoy N."/>
            <person name="Sisk P."/>
            <person name="Stolte C."/>
            <person name="Sykes S."/>
            <person name="Thomson T."/>
            <person name="Walk T."/>
            <person name="White J."/>
            <person name="Yandava C."/>
            <person name="Izard J."/>
            <person name="Baranova O.V."/>
            <person name="Blanton J.M."/>
            <person name="Tanner A.C."/>
            <person name="Dewhirst F.E."/>
            <person name="Haas B."/>
            <person name="Nusbaum C."/>
            <person name="Birren B."/>
        </authorList>
    </citation>
    <scope>NUCLEOTIDE SEQUENCE [LARGE SCALE GENOMIC DNA]</scope>
    <source>
        <strain evidence="8">1-1 BBBD Race 1</strain>
    </source>
</reference>
<dbReference type="SMART" id="SM00426">
    <property type="entry name" value="TEA"/>
    <property type="match status" value="1"/>
</dbReference>
<reference evidence="9" key="4">
    <citation type="submission" date="2025-05" db="UniProtKB">
        <authorList>
            <consortium name="EnsemblFungi"/>
        </authorList>
    </citation>
    <scope>IDENTIFICATION</scope>
    <source>
        <strain evidence="9">isolate 1-1 / race 1 (BBBD)</strain>
    </source>
</reference>
<dbReference type="OrthoDB" id="2497041at2759"/>
<evidence type="ECO:0000256" key="6">
    <source>
        <dbReference type="PROSITE-ProRule" id="PRU00505"/>
    </source>
</evidence>
<evidence type="ECO:0000256" key="5">
    <source>
        <dbReference type="ARBA" id="ARBA00023242"/>
    </source>
</evidence>
<evidence type="ECO:0000256" key="1">
    <source>
        <dbReference type="ARBA" id="ARBA00004123"/>
    </source>
</evidence>
<dbReference type="GO" id="GO:0000978">
    <property type="term" value="F:RNA polymerase II cis-regulatory region sequence-specific DNA binding"/>
    <property type="evidence" value="ECO:0007669"/>
    <property type="project" value="TreeGrafter"/>
</dbReference>
<dbReference type="OMA" id="INMIRCE"/>
<dbReference type="InterPro" id="IPR038096">
    <property type="entry name" value="TEA/ATTS_sf"/>
</dbReference>
<sequence>MTSYDFFAPCSTPKRQRISSERERLVDLPIEGPSRRKTPAYLDLNGCEYRPIFSELPFDSPTARQSASKKEARSATYFPHFDAETQVLQPSFNENFNSEFNYGGKSVAENISRPAQITRGDLENIGIPFNLAQMEYHLKNALHPPAVGVENLIRAELPVVGVENLIRAEPPLNFGSQNYYFDDHWFNESVTQMASESSSYPPLNSMSSTYPPLNSMSSSSDCNPLPEFDPSMNVFASTPSFSLSPFHHENRKRCAEVALNDRSTKHVTHIDLDGMDSGSNLVDNDVKKLFNVPMLPIHVTNNFREAENIINMIRCEATKRQLYSKDRDIWSEEASRAFDEAITVIPRLGRAKILALTSEGRKPFGRNELIADYIYRRTGIVRHRKQVSSHIQVIKNSRKTEPLKNLSQNASFDRCSASWFGAFMCKDVLVLYPCTPQFPFPSQSLQHQPAAQNEKEYMAFLEEVAHARNPKLPA</sequence>
<evidence type="ECO:0000256" key="3">
    <source>
        <dbReference type="ARBA" id="ARBA00023015"/>
    </source>
</evidence>
<protein>
    <submittedName>
        <fullName evidence="9">TEA domain-containing protein</fullName>
    </submittedName>
</protein>
<dbReference type="STRING" id="630390.A0A0C4F1S3"/>
<evidence type="ECO:0000256" key="2">
    <source>
        <dbReference type="ARBA" id="ARBA00008421"/>
    </source>
</evidence>
<dbReference type="PANTHER" id="PTHR11834:SF0">
    <property type="entry name" value="PROTEIN SCALLOPED"/>
    <property type="match status" value="1"/>
</dbReference>
<keyword evidence="3" id="KW-0805">Transcription regulation</keyword>
<dbReference type="VEuPathDB" id="FungiDB:PTTG_07044"/>
<organism evidence="8">
    <name type="scientific">Puccinia triticina (isolate 1-1 / race 1 (BBBD))</name>
    <name type="common">Brown leaf rust fungus</name>
    <dbReference type="NCBI Taxonomy" id="630390"/>
    <lineage>
        <taxon>Eukaryota</taxon>
        <taxon>Fungi</taxon>
        <taxon>Dikarya</taxon>
        <taxon>Basidiomycota</taxon>
        <taxon>Pucciniomycotina</taxon>
        <taxon>Pucciniomycetes</taxon>
        <taxon>Pucciniales</taxon>
        <taxon>Pucciniaceae</taxon>
        <taxon>Puccinia</taxon>
    </lineage>
</organism>
<dbReference type="PANTHER" id="PTHR11834">
    <property type="entry name" value="TRANSCRIPTIONAL ENHANCER FACTOR TEF RELATED"/>
    <property type="match status" value="1"/>
</dbReference>
<keyword evidence="5" id="KW-0539">Nucleus</keyword>
<reference evidence="9 10" key="3">
    <citation type="journal article" date="2017" name="G3 (Bethesda)">
        <title>Comparative analysis highlights variable genome content of wheat rusts and divergence of the mating loci.</title>
        <authorList>
            <person name="Cuomo C.A."/>
            <person name="Bakkeren G."/>
            <person name="Khalil H.B."/>
            <person name="Panwar V."/>
            <person name="Joly D."/>
            <person name="Linning R."/>
            <person name="Sakthikumar S."/>
            <person name="Song X."/>
            <person name="Adiconis X."/>
            <person name="Fan L."/>
            <person name="Goldberg J.M."/>
            <person name="Levin J.Z."/>
            <person name="Young S."/>
            <person name="Zeng Q."/>
            <person name="Anikster Y."/>
            <person name="Bruce M."/>
            <person name="Wang M."/>
            <person name="Yin C."/>
            <person name="McCallum B."/>
            <person name="Szabo L.J."/>
            <person name="Hulbert S."/>
            <person name="Chen X."/>
            <person name="Fellers J.P."/>
        </authorList>
    </citation>
    <scope>NUCLEOTIDE SEQUENCE</scope>
    <source>
        <strain evidence="10">Isolate 1-1 / race 1 (BBBD)</strain>
        <strain evidence="9">isolate 1-1 / race 1 (BBBD)</strain>
    </source>
</reference>